<comment type="caution">
    <text evidence="1">The sequence shown here is derived from an EMBL/GenBank/DDBJ whole genome shotgun (WGS) entry which is preliminary data.</text>
</comment>
<dbReference type="AlphaFoldDB" id="A0AAN6Q2K5"/>
<reference evidence="1" key="2">
    <citation type="submission" date="2023-05" db="EMBL/GenBank/DDBJ databases">
        <authorList>
            <consortium name="Lawrence Berkeley National Laboratory"/>
            <person name="Steindorff A."/>
            <person name="Hensen N."/>
            <person name="Bonometti L."/>
            <person name="Westerberg I."/>
            <person name="Brannstrom I.O."/>
            <person name="Guillou S."/>
            <person name="Cros-Aarteil S."/>
            <person name="Calhoun S."/>
            <person name="Haridas S."/>
            <person name="Kuo A."/>
            <person name="Mondo S."/>
            <person name="Pangilinan J."/>
            <person name="Riley R."/>
            <person name="Labutti K."/>
            <person name="Andreopoulos B."/>
            <person name="Lipzen A."/>
            <person name="Chen C."/>
            <person name="Yanf M."/>
            <person name="Daum C."/>
            <person name="Ng V."/>
            <person name="Clum A."/>
            <person name="Ohm R."/>
            <person name="Martin F."/>
            <person name="Silar P."/>
            <person name="Natvig D."/>
            <person name="Lalanne C."/>
            <person name="Gautier V."/>
            <person name="Ament-Velasquez S.L."/>
            <person name="Kruys A."/>
            <person name="Hutchinson M.I."/>
            <person name="Powell A.J."/>
            <person name="Barry K."/>
            <person name="Miller A.N."/>
            <person name="Grigoriev I.V."/>
            <person name="Debuchy R."/>
            <person name="Gladieux P."/>
            <person name="Thoren M.H."/>
            <person name="Johannesson H."/>
        </authorList>
    </citation>
    <scope>NUCLEOTIDE SEQUENCE</scope>
    <source>
        <strain evidence="1">CBS 757.83</strain>
    </source>
</reference>
<dbReference type="Proteomes" id="UP001305647">
    <property type="component" value="Unassembled WGS sequence"/>
</dbReference>
<reference evidence="1" key="1">
    <citation type="journal article" date="2023" name="Mol. Phylogenet. Evol.">
        <title>Genome-scale phylogeny and comparative genomics of the fungal order Sordariales.</title>
        <authorList>
            <person name="Hensen N."/>
            <person name="Bonometti L."/>
            <person name="Westerberg I."/>
            <person name="Brannstrom I.O."/>
            <person name="Guillou S."/>
            <person name="Cros-Aarteil S."/>
            <person name="Calhoun S."/>
            <person name="Haridas S."/>
            <person name="Kuo A."/>
            <person name="Mondo S."/>
            <person name="Pangilinan J."/>
            <person name="Riley R."/>
            <person name="LaButti K."/>
            <person name="Andreopoulos B."/>
            <person name="Lipzen A."/>
            <person name="Chen C."/>
            <person name="Yan M."/>
            <person name="Daum C."/>
            <person name="Ng V."/>
            <person name="Clum A."/>
            <person name="Steindorff A."/>
            <person name="Ohm R.A."/>
            <person name="Martin F."/>
            <person name="Silar P."/>
            <person name="Natvig D.O."/>
            <person name="Lalanne C."/>
            <person name="Gautier V."/>
            <person name="Ament-Velasquez S.L."/>
            <person name="Kruys A."/>
            <person name="Hutchinson M.I."/>
            <person name="Powell A.J."/>
            <person name="Barry K."/>
            <person name="Miller A.N."/>
            <person name="Grigoriev I.V."/>
            <person name="Debuchy R."/>
            <person name="Gladieux P."/>
            <person name="Hiltunen Thoren M."/>
            <person name="Johannesson H."/>
        </authorList>
    </citation>
    <scope>NUCLEOTIDE SEQUENCE</scope>
    <source>
        <strain evidence="1">CBS 757.83</strain>
    </source>
</reference>
<dbReference type="EMBL" id="MU863631">
    <property type="protein sequence ID" value="KAK4102429.1"/>
    <property type="molecule type" value="Genomic_DNA"/>
</dbReference>
<organism evidence="1 2">
    <name type="scientific">Parathielavia hyrcaniae</name>
    <dbReference type="NCBI Taxonomy" id="113614"/>
    <lineage>
        <taxon>Eukaryota</taxon>
        <taxon>Fungi</taxon>
        <taxon>Dikarya</taxon>
        <taxon>Ascomycota</taxon>
        <taxon>Pezizomycotina</taxon>
        <taxon>Sordariomycetes</taxon>
        <taxon>Sordariomycetidae</taxon>
        <taxon>Sordariales</taxon>
        <taxon>Chaetomiaceae</taxon>
        <taxon>Parathielavia</taxon>
    </lineage>
</organism>
<protein>
    <submittedName>
        <fullName evidence="1">Uncharacterized protein</fullName>
    </submittedName>
</protein>
<accession>A0AAN6Q2K5</accession>
<keyword evidence="2" id="KW-1185">Reference proteome</keyword>
<evidence type="ECO:0000313" key="2">
    <source>
        <dbReference type="Proteomes" id="UP001305647"/>
    </source>
</evidence>
<sequence>MTFAGGGTNPAHGRDPATMLAVPPPYYPVPGGLGQPPGMMYCNPYLPPLLPPPYTQNAAAAARPQACPALGTTIAVGPNGQLYQYISGLNNSNRLPCPPPVVDPDFPAANHINSTGGAGVEPGFNYFFPTEHAKVIVLKCTVPPWTLGAGSYSDTVMPFHAAVVPAGVTMAELLVGFGATNPDKGRNQFWECYPQGGGAWGWREHVTGDDEVMMARTVRDMGWVEKRDGCARTVYLWISKG</sequence>
<evidence type="ECO:0000313" key="1">
    <source>
        <dbReference type="EMBL" id="KAK4102429.1"/>
    </source>
</evidence>
<name>A0AAN6Q2K5_9PEZI</name>
<gene>
    <name evidence="1" type="ORF">N658DRAFT_468933</name>
</gene>
<proteinExistence type="predicted"/>